<dbReference type="Proteomes" id="UP000005933">
    <property type="component" value="Unassembled WGS sequence"/>
</dbReference>
<dbReference type="EMBL" id="AAKL01000016">
    <property type="protein sequence ID" value="EAP73260.1"/>
    <property type="molecule type" value="Genomic_DNA"/>
</dbReference>
<proteinExistence type="predicted"/>
<evidence type="ECO:0000313" key="2">
    <source>
        <dbReference type="Proteomes" id="UP000005933"/>
    </source>
</evidence>
<evidence type="ECO:0000313" key="1">
    <source>
        <dbReference type="EMBL" id="EAP73260.1"/>
    </source>
</evidence>
<reference evidence="1 2" key="1">
    <citation type="journal article" date="2006" name="Mol. Plant Microbe Interact.">
        <title>Identification of open reading frames unique to a select agent: Ralstonia solanacearum race 3 biovar 2.</title>
        <authorList>
            <person name="Gabriel D.W."/>
            <person name="Allen C."/>
            <person name="Schell M."/>
            <person name="Denny T.P."/>
            <person name="Greenberg J.T."/>
            <person name="Duan Y.P."/>
            <person name="Flores-Cruz Z."/>
            <person name="Huang Q."/>
            <person name="Clifford J.M."/>
            <person name="Presting G."/>
            <person name="Gonzalez E.T."/>
            <person name="Reddy J."/>
            <person name="Elphinstone J."/>
            <person name="Swanson J."/>
            <person name="Yao J."/>
            <person name="Mulholland V."/>
            <person name="Liu L."/>
            <person name="Farmerie W."/>
            <person name="Patnaikuni M."/>
            <person name="Balogh B."/>
            <person name="Norman D."/>
            <person name="Alvarez A."/>
            <person name="Castillo J.A."/>
            <person name="Jones J."/>
            <person name="Saddler G."/>
            <person name="Walunas T."/>
            <person name="Zhukov A."/>
            <person name="Mikhailova N."/>
        </authorList>
    </citation>
    <scope>NUCLEOTIDE SEQUENCE [LARGE SCALE GENOMIC DNA]</scope>
    <source>
        <strain evidence="1 2">UW551</strain>
    </source>
</reference>
<organism evidence="1 2">
    <name type="scientific">Ralstonia solanacearum (strain UW551)</name>
    <dbReference type="NCBI Taxonomy" id="342110"/>
    <lineage>
        <taxon>Bacteria</taxon>
        <taxon>Pseudomonadati</taxon>
        <taxon>Pseudomonadota</taxon>
        <taxon>Betaproteobacteria</taxon>
        <taxon>Burkholderiales</taxon>
        <taxon>Burkholderiaceae</taxon>
        <taxon>Ralstonia</taxon>
        <taxon>Ralstonia solanacearum species complex</taxon>
    </lineage>
</organism>
<dbReference type="AlphaFoldDB" id="A0AB33VEF2"/>
<protein>
    <submittedName>
        <fullName evidence="1">Uncharacterized protein</fullName>
    </submittedName>
</protein>
<gene>
    <name evidence="1" type="ORF">RRSL_02938</name>
</gene>
<name>A0AB33VEF2_RALSU</name>
<accession>A0AB33VEF2</accession>
<sequence>MAPRVVHVFSVRFCLSKSRKERAARSKIRVNACGRRWVLAMAVLTPLRDRHLRWRSAPISARVGWRCGGMGLRLRTGQCAVTRIARDKRQQPAGLSPLADVVCNESGAARAHRSCGEWLEGH</sequence>
<comment type="caution">
    <text evidence="1">The sequence shown here is derived from an EMBL/GenBank/DDBJ whole genome shotgun (WGS) entry which is preliminary data.</text>
</comment>